<proteinExistence type="predicted"/>
<sequence>MSEQSIPVFTSTSMTNEEKPTPTLAEVVRKYDTEQLIKFLREENDDLKLDKDDLKIIHKEKTTGRNFFMLSKQDFRDCGFKVGPATTFADFAKSLDADIISILPFKPETVDIDSNDEDLKYCVTDLKRNIRLYGSASEINEAERCHYISSIIHASIHITRKITNKTIIPKCQFEIIGNERTDLVDYAIKVKDNSGNNKLIAITEAKQSEVLLGFGQNILQLTASYQKNENKRKQKAEQAFSNDAFDYLYGVVTIAIEWYFILYTPKKFYCLKNRYSINIDKSALEDNSRFCQDVKKVVQVLVSLLKDRVEVDESPDRYWRLTYTAVSLAGKGKYLAVELASFIRNEFLEQEKLQRKIRSFIPIDNSENLREWDYKNDFGEDALKKLYQAQEACQRLILLRLFTMHLSNLSEQAKNRLFLAFSRSNSFGVLEHNALLDALAHPVKGLNLVDYDELGFDLINNAKL</sequence>
<protein>
    <submittedName>
        <fullName evidence="2">1948_t:CDS:1</fullName>
    </submittedName>
</protein>
<dbReference type="EMBL" id="CAJVQB010002513">
    <property type="protein sequence ID" value="CAG8577678.1"/>
    <property type="molecule type" value="Genomic_DNA"/>
</dbReference>
<evidence type="ECO:0000313" key="2">
    <source>
        <dbReference type="EMBL" id="CAG8577678.1"/>
    </source>
</evidence>
<dbReference type="Proteomes" id="UP000789901">
    <property type="component" value="Unassembled WGS sequence"/>
</dbReference>
<comment type="caution">
    <text evidence="2">The sequence shown here is derived from an EMBL/GenBank/DDBJ whole genome shotgun (WGS) entry which is preliminary data.</text>
</comment>
<organism evidence="2 3">
    <name type="scientific">Gigaspora margarita</name>
    <dbReference type="NCBI Taxonomy" id="4874"/>
    <lineage>
        <taxon>Eukaryota</taxon>
        <taxon>Fungi</taxon>
        <taxon>Fungi incertae sedis</taxon>
        <taxon>Mucoromycota</taxon>
        <taxon>Glomeromycotina</taxon>
        <taxon>Glomeromycetes</taxon>
        <taxon>Diversisporales</taxon>
        <taxon>Gigasporaceae</taxon>
        <taxon>Gigaspora</taxon>
    </lineage>
</organism>
<evidence type="ECO:0000313" key="3">
    <source>
        <dbReference type="Proteomes" id="UP000789901"/>
    </source>
</evidence>
<gene>
    <name evidence="2" type="ORF">GMARGA_LOCUS5793</name>
</gene>
<keyword evidence="3" id="KW-1185">Reference proteome</keyword>
<feature type="compositionally biased region" description="Polar residues" evidence="1">
    <location>
        <begin position="1"/>
        <end position="15"/>
    </location>
</feature>
<accession>A0ABN7UGB5</accession>
<dbReference type="InterPro" id="IPR013761">
    <property type="entry name" value="SAM/pointed_sf"/>
</dbReference>
<name>A0ABN7UGB5_GIGMA</name>
<dbReference type="Gene3D" id="1.10.150.50">
    <property type="entry name" value="Transcription Factor, Ets-1"/>
    <property type="match status" value="1"/>
</dbReference>
<evidence type="ECO:0000256" key="1">
    <source>
        <dbReference type="SAM" id="MobiDB-lite"/>
    </source>
</evidence>
<feature type="region of interest" description="Disordered" evidence="1">
    <location>
        <begin position="1"/>
        <end position="21"/>
    </location>
</feature>
<reference evidence="2 3" key="1">
    <citation type="submission" date="2021-06" db="EMBL/GenBank/DDBJ databases">
        <authorList>
            <person name="Kallberg Y."/>
            <person name="Tangrot J."/>
            <person name="Rosling A."/>
        </authorList>
    </citation>
    <scope>NUCLEOTIDE SEQUENCE [LARGE SCALE GENOMIC DNA]</scope>
    <source>
        <strain evidence="2 3">120-4 pot B 10/14</strain>
    </source>
</reference>